<sequence>MAPIRRNKNRSHQNQQGLVVPDWQPELKLRDHPDPDHVPEDYSDVVNPETDVLAPETYQDMERRLPPQLLRATRHEKLLIMRGIIRNHLPAPAKGIMPLHPKLYTMNPAAFFLPSFLRAIRGNTAESFMDIIHEVIAPSVYAFPMLRPVFCEMLMDEVENFLKWAHINKQKIMMPNTLDKHGSGVAISEIGMQGMLDELMKKFISPLSTVLFPGVGGGSLDSQHSFVVSYSGADSGLVQKYAGMHMEGGHVVLNVCLGKQFTGGEMHFCGRRCANHMNSETHAEERVEYSHVRGQALLFHGNHRHYVHPTTTGFRANMTIWCKSSFYEEMMKSRKNFHWCRKCLSKENI</sequence>
<name>A0AAD8WHQ4_LOLMU</name>
<evidence type="ECO:0008006" key="5">
    <source>
        <dbReference type="Google" id="ProtNLM"/>
    </source>
</evidence>
<feature type="compositionally biased region" description="Basic residues" evidence="2">
    <location>
        <begin position="1"/>
        <end position="11"/>
    </location>
</feature>
<feature type="compositionally biased region" description="Basic and acidic residues" evidence="2">
    <location>
        <begin position="25"/>
        <end position="40"/>
    </location>
</feature>
<dbReference type="PANTHER" id="PTHR24014">
    <property type="entry name" value="2-OXOGLUTARATE AND IRON-DEPENDENT OXYGENASE DOMAIN-CONTAINING PROTEIN 2"/>
    <property type="match status" value="1"/>
</dbReference>
<dbReference type="Proteomes" id="UP001231189">
    <property type="component" value="Unassembled WGS sequence"/>
</dbReference>
<dbReference type="GO" id="GO:0031418">
    <property type="term" value="F:L-ascorbic acid binding"/>
    <property type="evidence" value="ECO:0007669"/>
    <property type="project" value="UniProtKB-KW"/>
</dbReference>
<feature type="region of interest" description="Disordered" evidence="2">
    <location>
        <begin position="1"/>
        <end position="44"/>
    </location>
</feature>
<organism evidence="3 4">
    <name type="scientific">Lolium multiflorum</name>
    <name type="common">Italian ryegrass</name>
    <name type="synonym">Lolium perenne subsp. multiflorum</name>
    <dbReference type="NCBI Taxonomy" id="4521"/>
    <lineage>
        <taxon>Eukaryota</taxon>
        <taxon>Viridiplantae</taxon>
        <taxon>Streptophyta</taxon>
        <taxon>Embryophyta</taxon>
        <taxon>Tracheophyta</taxon>
        <taxon>Spermatophyta</taxon>
        <taxon>Magnoliopsida</taxon>
        <taxon>Liliopsida</taxon>
        <taxon>Poales</taxon>
        <taxon>Poaceae</taxon>
        <taxon>BOP clade</taxon>
        <taxon>Pooideae</taxon>
        <taxon>Poodae</taxon>
        <taxon>Poeae</taxon>
        <taxon>Poeae Chloroplast Group 2 (Poeae type)</taxon>
        <taxon>Loliodinae</taxon>
        <taxon>Loliinae</taxon>
        <taxon>Lolium</taxon>
    </lineage>
</organism>
<evidence type="ECO:0000256" key="2">
    <source>
        <dbReference type="SAM" id="MobiDB-lite"/>
    </source>
</evidence>
<keyword evidence="1" id="KW-0847">Vitamin C</keyword>
<dbReference type="Gene3D" id="2.60.120.620">
    <property type="entry name" value="q2cbj1_9rhob like domain"/>
    <property type="match status" value="1"/>
</dbReference>
<dbReference type="Pfam" id="PF25238">
    <property type="entry name" value="OGFOD2-like"/>
    <property type="match status" value="1"/>
</dbReference>
<accession>A0AAD8WHQ4</accession>
<evidence type="ECO:0000313" key="3">
    <source>
        <dbReference type="EMBL" id="KAK1662171.1"/>
    </source>
</evidence>
<reference evidence="3" key="1">
    <citation type="submission" date="2023-07" db="EMBL/GenBank/DDBJ databases">
        <title>A chromosome-level genome assembly of Lolium multiflorum.</title>
        <authorList>
            <person name="Chen Y."/>
            <person name="Copetti D."/>
            <person name="Kolliker R."/>
            <person name="Studer B."/>
        </authorList>
    </citation>
    <scope>NUCLEOTIDE SEQUENCE</scope>
    <source>
        <strain evidence="3">02402/16</strain>
        <tissue evidence="3">Leaf</tissue>
    </source>
</reference>
<comment type="caution">
    <text evidence="3">The sequence shown here is derived from an EMBL/GenBank/DDBJ whole genome shotgun (WGS) entry which is preliminary data.</text>
</comment>
<evidence type="ECO:0000256" key="1">
    <source>
        <dbReference type="ARBA" id="ARBA00022896"/>
    </source>
</evidence>
<protein>
    <recommendedName>
        <fullName evidence="5">Fe2OG dioxygenase domain-containing protein</fullName>
    </recommendedName>
</protein>
<keyword evidence="4" id="KW-1185">Reference proteome</keyword>
<dbReference type="EMBL" id="JAUUTY010000003">
    <property type="protein sequence ID" value="KAK1662171.1"/>
    <property type="molecule type" value="Genomic_DNA"/>
</dbReference>
<dbReference type="AlphaFoldDB" id="A0AAD8WHQ4"/>
<dbReference type="PANTHER" id="PTHR24014:SF4">
    <property type="entry name" value="2-OXOGLUTARATE AND IRON-DEPENDENT OXYGENASE DOMAIN-CONTAINING PROTEIN 2"/>
    <property type="match status" value="1"/>
</dbReference>
<gene>
    <name evidence="3" type="ORF">QYE76_050330</name>
</gene>
<proteinExistence type="predicted"/>
<evidence type="ECO:0000313" key="4">
    <source>
        <dbReference type="Proteomes" id="UP001231189"/>
    </source>
</evidence>